<evidence type="ECO:0000313" key="2">
    <source>
        <dbReference type="Proteomes" id="UP001153712"/>
    </source>
</evidence>
<accession>A0A9N9TJ14</accession>
<reference evidence="1" key="1">
    <citation type="submission" date="2022-01" db="EMBL/GenBank/DDBJ databases">
        <authorList>
            <person name="King R."/>
        </authorList>
    </citation>
    <scope>NUCLEOTIDE SEQUENCE</scope>
</reference>
<keyword evidence="2" id="KW-1185">Reference proteome</keyword>
<proteinExistence type="predicted"/>
<dbReference type="AlphaFoldDB" id="A0A9N9TJ14"/>
<dbReference type="Proteomes" id="UP001153712">
    <property type="component" value="Chromosome 12"/>
</dbReference>
<organism evidence="1 2">
    <name type="scientific">Phyllotreta striolata</name>
    <name type="common">Striped flea beetle</name>
    <name type="synonym">Crioceris striolata</name>
    <dbReference type="NCBI Taxonomy" id="444603"/>
    <lineage>
        <taxon>Eukaryota</taxon>
        <taxon>Metazoa</taxon>
        <taxon>Ecdysozoa</taxon>
        <taxon>Arthropoda</taxon>
        <taxon>Hexapoda</taxon>
        <taxon>Insecta</taxon>
        <taxon>Pterygota</taxon>
        <taxon>Neoptera</taxon>
        <taxon>Endopterygota</taxon>
        <taxon>Coleoptera</taxon>
        <taxon>Polyphaga</taxon>
        <taxon>Cucujiformia</taxon>
        <taxon>Chrysomeloidea</taxon>
        <taxon>Chrysomelidae</taxon>
        <taxon>Galerucinae</taxon>
        <taxon>Alticini</taxon>
        <taxon>Phyllotreta</taxon>
    </lineage>
</organism>
<gene>
    <name evidence="1" type="ORF">PHYEVI_LOCUS3207</name>
</gene>
<sequence length="63" mass="7307">MKKRTNGGVKVLCSFVQFQLSSLILNLKDWSLKKKMKAKKTKQKLEMLIGDKNGSRIHFRTLL</sequence>
<evidence type="ECO:0000313" key="1">
    <source>
        <dbReference type="EMBL" id="CAG9856794.1"/>
    </source>
</evidence>
<protein>
    <submittedName>
        <fullName evidence="1">Uncharacterized protein</fullName>
    </submittedName>
</protein>
<name>A0A9N9TJ14_PHYSR</name>
<dbReference type="EMBL" id="OU900105">
    <property type="protein sequence ID" value="CAG9856794.1"/>
    <property type="molecule type" value="Genomic_DNA"/>
</dbReference>